<dbReference type="STRING" id="45351.A7S1C4"/>
<dbReference type="AlphaFoldDB" id="A7S1C4"/>
<evidence type="ECO:0000256" key="1">
    <source>
        <dbReference type="SAM" id="SignalP"/>
    </source>
</evidence>
<feature type="chain" id="PRO_5002714038" description="Protein kinase domain-containing protein" evidence="1">
    <location>
        <begin position="19"/>
        <end position="95"/>
    </location>
</feature>
<keyword evidence="1" id="KW-0732">Signal</keyword>
<organism evidence="3 4">
    <name type="scientific">Nematostella vectensis</name>
    <name type="common">Starlet sea anemone</name>
    <dbReference type="NCBI Taxonomy" id="45351"/>
    <lineage>
        <taxon>Eukaryota</taxon>
        <taxon>Metazoa</taxon>
        <taxon>Cnidaria</taxon>
        <taxon>Anthozoa</taxon>
        <taxon>Hexacorallia</taxon>
        <taxon>Actiniaria</taxon>
        <taxon>Edwardsiidae</taxon>
        <taxon>Nematostella</taxon>
    </lineage>
</organism>
<name>A7S1C4_NEMVE</name>
<dbReference type="InParanoid" id="A7S1C4"/>
<dbReference type="EMBL" id="DS469564">
    <property type="protein sequence ID" value="EDO42433.1"/>
    <property type="molecule type" value="Genomic_DNA"/>
</dbReference>
<accession>A7S1C4</accession>
<dbReference type="Pfam" id="PF00069">
    <property type="entry name" value="Pkinase"/>
    <property type="match status" value="1"/>
</dbReference>
<dbReference type="GO" id="GO:0004672">
    <property type="term" value="F:protein kinase activity"/>
    <property type="evidence" value="ECO:0007669"/>
    <property type="project" value="InterPro"/>
</dbReference>
<proteinExistence type="predicted"/>
<dbReference type="PROSITE" id="PS50011">
    <property type="entry name" value="PROTEIN_KINASE_DOM"/>
    <property type="match status" value="1"/>
</dbReference>
<evidence type="ECO:0000259" key="2">
    <source>
        <dbReference type="PROSITE" id="PS50011"/>
    </source>
</evidence>
<dbReference type="SUPFAM" id="SSF56112">
    <property type="entry name" value="Protein kinase-like (PK-like)"/>
    <property type="match status" value="1"/>
</dbReference>
<evidence type="ECO:0000313" key="4">
    <source>
        <dbReference type="Proteomes" id="UP000001593"/>
    </source>
</evidence>
<gene>
    <name evidence="3" type="ORF">NEMVEDRAFT_v1g100779</name>
</gene>
<feature type="signal peptide" evidence="1">
    <location>
        <begin position="1"/>
        <end position="18"/>
    </location>
</feature>
<dbReference type="FunFam" id="1.10.510.10:FF:001719">
    <property type="entry name" value="MAP kinase-activated protein kinase 5"/>
    <property type="match status" value="1"/>
</dbReference>
<dbReference type="Proteomes" id="UP000001593">
    <property type="component" value="Unassembled WGS sequence"/>
</dbReference>
<dbReference type="PANTHER" id="PTHR24347">
    <property type="entry name" value="SERINE/THREONINE-PROTEIN KINASE"/>
    <property type="match status" value="1"/>
</dbReference>
<sequence length="95" mass="11124">MLRVFVVCFLVITYIMLCEFPPFRSPNRDQDELFDLIQAGEFEFLSPYWDPVSDDAKDLISTMLVVDPATRATADQILQHRWARQKRPTVQELSM</sequence>
<dbReference type="GO" id="GO:0005524">
    <property type="term" value="F:ATP binding"/>
    <property type="evidence" value="ECO:0007669"/>
    <property type="project" value="InterPro"/>
</dbReference>
<protein>
    <recommendedName>
        <fullName evidence="2">Protein kinase domain-containing protein</fullName>
    </recommendedName>
</protein>
<reference evidence="3 4" key="1">
    <citation type="journal article" date="2007" name="Science">
        <title>Sea anemone genome reveals ancestral eumetazoan gene repertoire and genomic organization.</title>
        <authorList>
            <person name="Putnam N.H."/>
            <person name="Srivastava M."/>
            <person name="Hellsten U."/>
            <person name="Dirks B."/>
            <person name="Chapman J."/>
            <person name="Salamov A."/>
            <person name="Terry A."/>
            <person name="Shapiro H."/>
            <person name="Lindquist E."/>
            <person name="Kapitonov V.V."/>
            <person name="Jurka J."/>
            <person name="Genikhovich G."/>
            <person name="Grigoriev I.V."/>
            <person name="Lucas S.M."/>
            <person name="Steele R.E."/>
            <person name="Finnerty J.R."/>
            <person name="Technau U."/>
            <person name="Martindale M.Q."/>
            <person name="Rokhsar D.S."/>
        </authorList>
    </citation>
    <scope>NUCLEOTIDE SEQUENCE [LARGE SCALE GENOMIC DNA]</scope>
    <source>
        <strain evidence="4">CH2 X CH6</strain>
    </source>
</reference>
<dbReference type="InterPro" id="IPR011009">
    <property type="entry name" value="Kinase-like_dom_sf"/>
</dbReference>
<dbReference type="eggNOG" id="KOG0032">
    <property type="taxonomic scope" value="Eukaryota"/>
</dbReference>
<dbReference type="HOGENOM" id="CLU_2375253_0_0_1"/>
<dbReference type="PhylomeDB" id="A7S1C4"/>
<dbReference type="OMA" id="PITRFTT"/>
<dbReference type="Gene3D" id="1.10.510.10">
    <property type="entry name" value="Transferase(Phosphotransferase) domain 1"/>
    <property type="match status" value="1"/>
</dbReference>
<dbReference type="InterPro" id="IPR000719">
    <property type="entry name" value="Prot_kinase_dom"/>
</dbReference>
<keyword evidence="4" id="KW-1185">Reference proteome</keyword>
<evidence type="ECO:0000313" key="3">
    <source>
        <dbReference type="EMBL" id="EDO42433.1"/>
    </source>
</evidence>
<feature type="domain" description="Protein kinase" evidence="2">
    <location>
        <begin position="1"/>
        <end position="83"/>
    </location>
</feature>